<dbReference type="RefSeq" id="WP_313918079.1">
    <property type="nucleotide sequence ID" value="NZ_CP135076.1"/>
</dbReference>
<accession>A0ABZ0BC68</accession>
<reference evidence="2 3" key="1">
    <citation type="submission" date="2023-09" db="EMBL/GenBank/DDBJ databases">
        <authorList>
            <person name="Rey-Velasco X."/>
        </authorList>
    </citation>
    <scope>NUCLEOTIDE SEQUENCE [LARGE SCALE GENOMIC DNA]</scope>
    <source>
        <strain evidence="2 3">W311</strain>
    </source>
</reference>
<dbReference type="InterPro" id="IPR027275">
    <property type="entry name" value="PRC-brl_dom"/>
</dbReference>
<dbReference type="SUPFAM" id="SSF50346">
    <property type="entry name" value="PRC-barrel domain"/>
    <property type="match status" value="1"/>
</dbReference>
<feature type="domain" description="PRC-barrel" evidence="1">
    <location>
        <begin position="13"/>
        <end position="86"/>
    </location>
</feature>
<dbReference type="Pfam" id="PF05239">
    <property type="entry name" value="PRC"/>
    <property type="match status" value="1"/>
</dbReference>
<sequence>MSDESLHAGRLIASDRVEGTSAYSRDGEKLGQVERFMIDKASGQVEYVILSFGGILGLSGHYYPLPWQALTYDISRRGYILNVTRAEVEDGPRYQSDPPQFDEEYGRMLYGHYGFTYM</sequence>
<name>A0ABZ0BC68_9SPHN</name>
<protein>
    <submittedName>
        <fullName evidence="2">PRC-barrel domain-containing protein</fullName>
    </submittedName>
</protein>
<proteinExistence type="predicted"/>
<dbReference type="Proteomes" id="UP001302249">
    <property type="component" value="Chromosome"/>
</dbReference>
<keyword evidence="3" id="KW-1185">Reference proteome</keyword>
<evidence type="ECO:0000259" key="1">
    <source>
        <dbReference type="Pfam" id="PF05239"/>
    </source>
</evidence>
<dbReference type="EMBL" id="CP135076">
    <property type="protein sequence ID" value="WNO54989.1"/>
    <property type="molecule type" value="Genomic_DNA"/>
</dbReference>
<dbReference type="PANTHER" id="PTHR36505">
    <property type="entry name" value="BLR1072 PROTEIN"/>
    <property type="match status" value="1"/>
</dbReference>
<dbReference type="InterPro" id="IPR011033">
    <property type="entry name" value="PRC_barrel-like_sf"/>
</dbReference>
<organism evidence="2 3">
    <name type="scientific">Stakelama saccharophila</name>
    <dbReference type="NCBI Taxonomy" id="3075605"/>
    <lineage>
        <taxon>Bacteria</taxon>
        <taxon>Pseudomonadati</taxon>
        <taxon>Pseudomonadota</taxon>
        <taxon>Alphaproteobacteria</taxon>
        <taxon>Sphingomonadales</taxon>
        <taxon>Sphingomonadaceae</taxon>
        <taxon>Stakelama</taxon>
    </lineage>
</organism>
<evidence type="ECO:0000313" key="3">
    <source>
        <dbReference type="Proteomes" id="UP001302249"/>
    </source>
</evidence>
<evidence type="ECO:0000313" key="2">
    <source>
        <dbReference type="EMBL" id="WNO54989.1"/>
    </source>
</evidence>
<dbReference type="Gene3D" id="2.30.30.240">
    <property type="entry name" value="PRC-barrel domain"/>
    <property type="match status" value="1"/>
</dbReference>
<gene>
    <name evidence="2" type="ORF">RPR59_07030</name>
</gene>
<dbReference type="PANTHER" id="PTHR36505:SF1">
    <property type="entry name" value="BLR1072 PROTEIN"/>
    <property type="match status" value="1"/>
</dbReference>